<dbReference type="EMBL" id="CP131913">
    <property type="protein sequence ID" value="WLI73624.1"/>
    <property type="molecule type" value="Genomic_DNA"/>
</dbReference>
<dbReference type="RefSeq" id="WP_305501449.1">
    <property type="nucleotide sequence ID" value="NZ_CP131913.1"/>
</dbReference>
<keyword evidence="2" id="KW-1185">Reference proteome</keyword>
<proteinExistence type="predicted"/>
<evidence type="ECO:0000313" key="1">
    <source>
        <dbReference type="EMBL" id="WLI73624.1"/>
    </source>
</evidence>
<sequence>MATFHFHDLLINYPFGEAISQVLNPQEIRQDIKDIANFSTSNLPTVLYTGRHPPEDSNIRANSTIVEERFASIAERLYRFAVLDYVALPENPELLDDDVLDFRAFVGFGAIAAELYAAASYKSLTHLLAVFLLRYKIEWILCGEKDGSHRGVFLGEYDLSSAHPEVEQYFFIEEIAIASGLKLETVKNALSRKEIPRDRLKRIPARSAITWISRKEQLPWGITCRFIDDRLPINGQTADAWLDVMTDWERTYVEPQGSVSTWRVPRSNRYLMINSGGRRKCILTLPFEPDEGLLSLGVLGDVDRSHESTSHFHDRGFPGGRPAKLWQVTVPSLRVLKAVVDHLAHLSLSIILPSSVEEA</sequence>
<gene>
    <name evidence="1" type="ORF">B6N23_01395</name>
</gene>
<protein>
    <submittedName>
        <fullName evidence="1">Uncharacterized protein</fullName>
    </submittedName>
</protein>
<accession>A0ABY9H5A6</accession>
<name>A0ABY9H5A6_9GAMM</name>
<dbReference type="Proteomes" id="UP001235344">
    <property type="component" value="Chromosome"/>
</dbReference>
<organism evidence="1 2">
    <name type="scientific">Halomonas alkalicola</name>
    <dbReference type="NCBI Taxonomy" id="1930622"/>
    <lineage>
        <taxon>Bacteria</taxon>
        <taxon>Pseudomonadati</taxon>
        <taxon>Pseudomonadota</taxon>
        <taxon>Gammaproteobacteria</taxon>
        <taxon>Oceanospirillales</taxon>
        <taxon>Halomonadaceae</taxon>
        <taxon>Halomonas</taxon>
    </lineage>
</organism>
<evidence type="ECO:0000313" key="2">
    <source>
        <dbReference type="Proteomes" id="UP001235344"/>
    </source>
</evidence>
<reference evidence="1 2" key="1">
    <citation type="submission" date="2023-08" db="EMBL/GenBank/DDBJ databases">
        <title>Transcriptome Analysis of Halomonas alkalicola CICC 11012s to Identify the Genes Involved in Alkaline Tolerances.</title>
        <authorList>
            <person name="Zhai L."/>
        </authorList>
    </citation>
    <scope>NUCLEOTIDE SEQUENCE [LARGE SCALE GENOMIC DNA]</scope>
    <source>
        <strain evidence="1 2">CICC 11012s</strain>
    </source>
</reference>